<sequence>MKVIDNKNKVESSENNNISPVVQHELDFQATRTVFWKSFLFLIIEGVAPFLVLFLLSSPDLKFVHHYEVGVGIGFGLAYIIGVFLLTLLGFILKGHQADQFIYTTILSWTLYGLYLTGYWWTWDNILYRCLVAFGFLLVSAFFGTFLSVWIRNISGVINLKKKAKNNKQEG</sequence>
<gene>
    <name evidence="2" type="ORF">SCHRY_v1c03910</name>
</gene>
<reference evidence="2 3" key="1">
    <citation type="journal article" date="2013" name="Genome Biol. Evol.">
        <title>Complete genomes of two dipteran-associated spiroplasmas provided insights into the origin, dynamics, and impacts of viral invasion in spiroplasma.</title>
        <authorList>
            <person name="Ku C."/>
            <person name="Lo W.S."/>
            <person name="Chen L.L."/>
            <person name="Kuo C.H."/>
        </authorList>
    </citation>
    <scope>NUCLEOTIDE SEQUENCE [LARGE SCALE GENOMIC DNA]</scope>
    <source>
        <strain evidence="2 3">DF-1</strain>
    </source>
</reference>
<dbReference type="PATRIC" id="fig|1276227.3.peg.391"/>
<keyword evidence="1" id="KW-0812">Transmembrane</keyword>
<keyword evidence="3" id="KW-1185">Reference proteome</keyword>
<evidence type="ECO:0008006" key="4">
    <source>
        <dbReference type="Google" id="ProtNLM"/>
    </source>
</evidence>
<name>R4UAN5_9MOLU</name>
<dbReference type="AlphaFoldDB" id="R4UAN5"/>
<dbReference type="KEGG" id="scr:SCHRY_v1c03910"/>
<dbReference type="EMBL" id="CP005077">
    <property type="protein sequence ID" value="AGM24974.1"/>
    <property type="molecule type" value="Genomic_DNA"/>
</dbReference>
<feature type="transmembrane region" description="Helical" evidence="1">
    <location>
        <begin position="126"/>
        <end position="151"/>
    </location>
</feature>
<feature type="transmembrane region" description="Helical" evidence="1">
    <location>
        <begin position="100"/>
        <end position="120"/>
    </location>
</feature>
<dbReference type="OrthoDB" id="388999at2"/>
<dbReference type="HOGENOM" id="CLU_1383414_0_0_14"/>
<proteinExistence type="predicted"/>
<keyword evidence="1" id="KW-1133">Transmembrane helix</keyword>
<keyword evidence="1" id="KW-0472">Membrane</keyword>
<evidence type="ECO:0000313" key="2">
    <source>
        <dbReference type="EMBL" id="AGM24974.1"/>
    </source>
</evidence>
<evidence type="ECO:0000256" key="1">
    <source>
        <dbReference type="SAM" id="Phobius"/>
    </source>
</evidence>
<feature type="transmembrane region" description="Helical" evidence="1">
    <location>
        <begin position="69"/>
        <end position="93"/>
    </location>
</feature>
<evidence type="ECO:0000313" key="3">
    <source>
        <dbReference type="Proteomes" id="UP000013964"/>
    </source>
</evidence>
<accession>R4UAN5</accession>
<protein>
    <recommendedName>
        <fullName evidence="4">Transmembrane protein</fullName>
    </recommendedName>
</protein>
<dbReference type="Proteomes" id="UP000013964">
    <property type="component" value="Chromosome"/>
</dbReference>
<feature type="transmembrane region" description="Helical" evidence="1">
    <location>
        <begin position="39"/>
        <end position="57"/>
    </location>
</feature>
<dbReference type="NCBIfam" id="NF046003">
    <property type="entry name" value="DxFTY_mem_plasm"/>
    <property type="match status" value="1"/>
</dbReference>
<dbReference type="RefSeq" id="WP_016338799.1">
    <property type="nucleotide sequence ID" value="NC_021280.1"/>
</dbReference>
<organism evidence="2 3">
    <name type="scientific">Spiroplasma chrysopicola DF-1</name>
    <dbReference type="NCBI Taxonomy" id="1276227"/>
    <lineage>
        <taxon>Bacteria</taxon>
        <taxon>Bacillati</taxon>
        <taxon>Mycoplasmatota</taxon>
        <taxon>Mollicutes</taxon>
        <taxon>Entomoplasmatales</taxon>
        <taxon>Spiroplasmataceae</taxon>
        <taxon>Spiroplasma</taxon>
    </lineage>
</organism>